<name>A0AAV4LNY0_BABCB</name>
<protein>
    <submittedName>
        <fullName evidence="2">Energy-dependent translational throttle protein EttA</fullName>
    </submittedName>
</protein>
<keyword evidence="3" id="KW-1185">Reference proteome</keyword>
<feature type="compositionally biased region" description="Basic residues" evidence="1">
    <location>
        <begin position="1"/>
        <end position="17"/>
    </location>
</feature>
<dbReference type="EMBL" id="BPLF01000001">
    <property type="protein sequence ID" value="GIX61771.1"/>
    <property type="molecule type" value="Genomic_DNA"/>
</dbReference>
<organism evidence="2 3">
    <name type="scientific">Babesia caballi</name>
    <dbReference type="NCBI Taxonomy" id="5871"/>
    <lineage>
        <taxon>Eukaryota</taxon>
        <taxon>Sar</taxon>
        <taxon>Alveolata</taxon>
        <taxon>Apicomplexa</taxon>
        <taxon>Aconoidasida</taxon>
        <taxon>Piroplasmida</taxon>
        <taxon>Babesiidae</taxon>
        <taxon>Babesia</taxon>
    </lineage>
</organism>
<feature type="region of interest" description="Disordered" evidence="1">
    <location>
        <begin position="306"/>
        <end position="333"/>
    </location>
</feature>
<comment type="caution">
    <text evidence="2">The sequence shown here is derived from an EMBL/GenBank/DDBJ whole genome shotgun (WGS) entry which is preliminary data.</text>
</comment>
<evidence type="ECO:0000313" key="2">
    <source>
        <dbReference type="EMBL" id="GIX61771.1"/>
    </source>
</evidence>
<dbReference type="AlphaFoldDB" id="A0AAV4LNY0"/>
<dbReference type="GeneID" id="94193254"/>
<evidence type="ECO:0000256" key="1">
    <source>
        <dbReference type="SAM" id="MobiDB-lite"/>
    </source>
</evidence>
<feature type="region of interest" description="Disordered" evidence="1">
    <location>
        <begin position="1"/>
        <end position="21"/>
    </location>
</feature>
<feature type="compositionally biased region" description="Basic and acidic residues" evidence="1">
    <location>
        <begin position="91"/>
        <end position="111"/>
    </location>
</feature>
<feature type="region of interest" description="Disordered" evidence="1">
    <location>
        <begin position="91"/>
        <end position="119"/>
    </location>
</feature>
<dbReference type="Proteomes" id="UP001497744">
    <property type="component" value="Unassembled WGS sequence"/>
</dbReference>
<dbReference type="RefSeq" id="XP_067713842.1">
    <property type="nucleotide sequence ID" value="XM_067857741.1"/>
</dbReference>
<evidence type="ECO:0000313" key="3">
    <source>
        <dbReference type="Proteomes" id="UP001497744"/>
    </source>
</evidence>
<gene>
    <name evidence="2" type="ORF">BcabD6B2_12060</name>
</gene>
<reference evidence="2 3" key="1">
    <citation type="submission" date="2021-06" db="EMBL/GenBank/DDBJ databases">
        <title>Genome sequence of Babesia caballi.</title>
        <authorList>
            <person name="Yamagishi J."/>
            <person name="Kidaka T."/>
            <person name="Ochi A."/>
        </authorList>
    </citation>
    <scope>NUCLEOTIDE SEQUENCE [LARGE SCALE GENOMIC DNA]</scope>
    <source>
        <strain evidence="2">USDA-D6B2</strain>
    </source>
</reference>
<proteinExistence type="predicted"/>
<accession>A0AAV4LNY0</accession>
<sequence>MRKGTRRRYTDKRRHYSTARPANFKPKVFYTTPTPVQQRIVEIRLPANAPLNVGVSGAAAVQLRVTLRKQKVVAALAAVPQTVDASDVRQIDHPHRLERGVVGEQKQDAPKQRRPLAQHPADPDAVFHLNRTFQITLHVVRQVDGRVPVPDGDAGCEQRLPEVPQALRRLLHVNRSAHLYLFEHLKQLVDVVIAVLHLRRTEVQVAEAVPDGEGVEDGLLRVEATTSHLAAECGNDAREQLDAHGIANAFVATPEGLTHNALGAHQELVLRVEELPPQFTAAASSDNFQRGRRNLVHQLRNRLVEDNVDVSQRPDVHEDPLSPVQPLERSPGHGAVALQQQLAV</sequence>